<dbReference type="GO" id="GO:0006427">
    <property type="term" value="P:histidyl-tRNA aminoacylation"/>
    <property type="evidence" value="ECO:0007669"/>
    <property type="project" value="UniProtKB-UniRule"/>
</dbReference>
<sequence length="439" mass="49603">MATAKIKKTYQKPKGTFDILPEDQKYWEKVRKVFKHIALGYGFDRIDTPIFEHADLFGTSAGETSDIVEKQMYVFKSKGGDMLALRPEGTPGVMRAFMENGLFNMPSPAKLYYLGPFFRYEQPQAGRYRQFHQAGLEVIGDKDPIYDAQVINMLVIAAEELGLKNLNIEINSIGCNKCRPAFRTQLVRYYRARAAKLCKDCKRRLKENPMRLLDCKEEKCEQLKAHAPNLIDHLCEECHDHFKCVLEYLDELEVPYSLNSHLVRGLDYYTKTVFELFLEDEHVEGGSEKTHQRSRLALGGGGRYDNLSKMLGGRDVPAMGAGVGMERIIGIMKRQSIKVAPLWKPDVFLVQLGVLGKKKCLKLFEELRKAGIATGEAFGKDSIQAQLRSADRAGVKLSLILGQKEAIDGVVIVRDMESGSQEAIAMEKVVKIIKDKLKK</sequence>
<organism evidence="8 9">
    <name type="scientific">Candidatus Azambacteria bacterium RIFCSPLOWO2_01_FULL_46_25</name>
    <dbReference type="NCBI Taxonomy" id="1797298"/>
    <lineage>
        <taxon>Bacteria</taxon>
        <taxon>Candidatus Azamiibacteriota</taxon>
    </lineage>
</organism>
<dbReference type="GO" id="GO:0005524">
    <property type="term" value="F:ATP binding"/>
    <property type="evidence" value="ECO:0007669"/>
    <property type="project" value="UniProtKB-UniRule"/>
</dbReference>
<dbReference type="STRING" id="1797298.A2988_01690"/>
<dbReference type="PIRSF" id="PIRSF001549">
    <property type="entry name" value="His-tRNA_synth"/>
    <property type="match status" value="1"/>
</dbReference>
<dbReference type="InterPro" id="IPR004516">
    <property type="entry name" value="HisRS/HisZ"/>
</dbReference>
<dbReference type="InterPro" id="IPR041715">
    <property type="entry name" value="HisRS-like_core"/>
</dbReference>
<keyword evidence="5" id="KW-0067">ATP-binding</keyword>
<dbReference type="EMBL" id="MEYS01000002">
    <property type="protein sequence ID" value="OGD34171.1"/>
    <property type="molecule type" value="Genomic_DNA"/>
</dbReference>
<dbReference type="Proteomes" id="UP000176650">
    <property type="component" value="Unassembled WGS sequence"/>
</dbReference>
<comment type="subcellular location">
    <subcellularLocation>
        <location evidence="5">Cytoplasm</location>
    </subcellularLocation>
</comment>
<feature type="binding site" evidence="6">
    <location>
        <position position="133"/>
    </location>
    <ligand>
        <name>L-histidine</name>
        <dbReference type="ChEBI" id="CHEBI:57595"/>
    </ligand>
</feature>
<feature type="binding site" evidence="6">
    <location>
        <begin position="268"/>
        <end position="269"/>
    </location>
    <ligand>
        <name>L-histidine</name>
        <dbReference type="ChEBI" id="CHEBI:57595"/>
    </ligand>
</feature>
<evidence type="ECO:0000259" key="7">
    <source>
        <dbReference type="PROSITE" id="PS50862"/>
    </source>
</evidence>
<evidence type="ECO:0000256" key="5">
    <source>
        <dbReference type="HAMAP-Rule" id="MF_00127"/>
    </source>
</evidence>
<reference evidence="8 9" key="1">
    <citation type="journal article" date="2016" name="Nat. Commun.">
        <title>Thousands of microbial genomes shed light on interconnected biogeochemical processes in an aquifer system.</title>
        <authorList>
            <person name="Anantharaman K."/>
            <person name="Brown C.T."/>
            <person name="Hug L.A."/>
            <person name="Sharon I."/>
            <person name="Castelle C.J."/>
            <person name="Probst A.J."/>
            <person name="Thomas B.C."/>
            <person name="Singh A."/>
            <person name="Wilkins M.J."/>
            <person name="Karaoz U."/>
            <person name="Brodie E.L."/>
            <person name="Williams K.H."/>
            <person name="Hubbard S.S."/>
            <person name="Banfield J.F."/>
        </authorList>
    </citation>
    <scope>NUCLEOTIDE SEQUENCE [LARGE SCALE GENOMIC DNA]</scope>
</reference>
<dbReference type="AlphaFoldDB" id="A0A1F5BU82"/>
<dbReference type="PANTHER" id="PTHR43707">
    <property type="entry name" value="HISTIDYL-TRNA SYNTHETASE"/>
    <property type="match status" value="1"/>
</dbReference>
<evidence type="ECO:0000256" key="4">
    <source>
        <dbReference type="ARBA" id="ARBA00047639"/>
    </source>
</evidence>
<dbReference type="Pfam" id="PF03129">
    <property type="entry name" value="HGTP_anticodon"/>
    <property type="match status" value="1"/>
</dbReference>
<dbReference type="InterPro" id="IPR036621">
    <property type="entry name" value="Anticodon-bd_dom_sf"/>
</dbReference>
<comment type="caution">
    <text evidence="8">The sequence shown here is derived from an EMBL/GenBank/DDBJ whole genome shotgun (WGS) entry which is preliminary data.</text>
</comment>
<evidence type="ECO:0000313" key="9">
    <source>
        <dbReference type="Proteomes" id="UP000176650"/>
    </source>
</evidence>
<keyword evidence="5" id="KW-0648">Protein biosynthesis</keyword>
<feature type="domain" description="Aminoacyl-transfer RNA synthetases class-II family profile" evidence="7">
    <location>
        <begin position="30"/>
        <end position="341"/>
    </location>
</feature>
<name>A0A1F5BU82_9BACT</name>
<evidence type="ECO:0000256" key="1">
    <source>
        <dbReference type="ARBA" id="ARBA00008226"/>
    </source>
</evidence>
<comment type="catalytic activity">
    <reaction evidence="4 5">
        <text>tRNA(His) + L-histidine + ATP = L-histidyl-tRNA(His) + AMP + diphosphate + H(+)</text>
        <dbReference type="Rhea" id="RHEA:17313"/>
        <dbReference type="Rhea" id="RHEA-COMP:9665"/>
        <dbReference type="Rhea" id="RHEA-COMP:9689"/>
        <dbReference type="ChEBI" id="CHEBI:15378"/>
        <dbReference type="ChEBI" id="CHEBI:30616"/>
        <dbReference type="ChEBI" id="CHEBI:33019"/>
        <dbReference type="ChEBI" id="CHEBI:57595"/>
        <dbReference type="ChEBI" id="CHEBI:78442"/>
        <dbReference type="ChEBI" id="CHEBI:78527"/>
        <dbReference type="ChEBI" id="CHEBI:456215"/>
        <dbReference type="EC" id="6.1.1.21"/>
    </reaction>
</comment>
<keyword evidence="3 5" id="KW-0030">Aminoacyl-tRNA synthetase</keyword>
<dbReference type="EC" id="6.1.1.21" evidence="5"/>
<feature type="binding site" evidence="6">
    <location>
        <position position="137"/>
    </location>
    <ligand>
        <name>L-histidine</name>
        <dbReference type="ChEBI" id="CHEBI:57595"/>
    </ligand>
</feature>
<dbReference type="SUPFAM" id="SSF52954">
    <property type="entry name" value="Class II aaRS ABD-related"/>
    <property type="match status" value="1"/>
</dbReference>
<dbReference type="Gene3D" id="3.40.50.800">
    <property type="entry name" value="Anticodon-binding domain"/>
    <property type="match status" value="1"/>
</dbReference>
<gene>
    <name evidence="5" type="primary">hisS</name>
    <name evidence="8" type="ORF">A2988_01690</name>
</gene>
<evidence type="ECO:0000256" key="3">
    <source>
        <dbReference type="ARBA" id="ARBA00023146"/>
    </source>
</evidence>
<dbReference type="InterPro" id="IPR045864">
    <property type="entry name" value="aa-tRNA-synth_II/BPL/LPL"/>
</dbReference>
<dbReference type="PROSITE" id="PS50862">
    <property type="entry name" value="AA_TRNA_LIGASE_II"/>
    <property type="match status" value="1"/>
</dbReference>
<dbReference type="SUPFAM" id="SSF55681">
    <property type="entry name" value="Class II aaRS and biotin synthetases"/>
    <property type="match status" value="1"/>
</dbReference>
<dbReference type="InterPro" id="IPR006195">
    <property type="entry name" value="aa-tRNA-synth_II"/>
</dbReference>
<dbReference type="GO" id="GO:0005737">
    <property type="term" value="C:cytoplasm"/>
    <property type="evidence" value="ECO:0007669"/>
    <property type="project" value="UniProtKB-SubCell"/>
</dbReference>
<keyword evidence="2 5" id="KW-0547">Nucleotide-binding</keyword>
<dbReference type="HAMAP" id="MF_00127">
    <property type="entry name" value="His_tRNA_synth"/>
    <property type="match status" value="1"/>
</dbReference>
<dbReference type="CDD" id="cd00773">
    <property type="entry name" value="HisRS-like_core"/>
    <property type="match status" value="1"/>
</dbReference>
<dbReference type="PANTHER" id="PTHR43707:SF1">
    <property type="entry name" value="HISTIDINE--TRNA LIGASE, MITOCHONDRIAL-RELATED"/>
    <property type="match status" value="1"/>
</dbReference>
<feature type="binding site" evidence="6">
    <location>
        <position position="264"/>
    </location>
    <ligand>
        <name>L-histidine</name>
        <dbReference type="ChEBI" id="CHEBI:57595"/>
    </ligand>
</feature>
<evidence type="ECO:0000256" key="2">
    <source>
        <dbReference type="ARBA" id="ARBA00022741"/>
    </source>
</evidence>
<comment type="similarity">
    <text evidence="1 5">Belongs to the class-II aminoacyl-tRNA synthetase family.</text>
</comment>
<dbReference type="NCBIfam" id="TIGR00442">
    <property type="entry name" value="hisS"/>
    <property type="match status" value="1"/>
</dbReference>
<keyword evidence="5 8" id="KW-0436">Ligase</keyword>
<protein>
    <recommendedName>
        <fullName evidence="5">Histidine--tRNA ligase</fullName>
        <ecNumber evidence="5">6.1.1.21</ecNumber>
    </recommendedName>
    <alternativeName>
        <fullName evidence="5">Histidyl-tRNA synthetase</fullName>
        <shortName evidence="5">HisRS</shortName>
    </alternativeName>
</protein>
<dbReference type="GO" id="GO:0004821">
    <property type="term" value="F:histidine-tRNA ligase activity"/>
    <property type="evidence" value="ECO:0007669"/>
    <property type="project" value="UniProtKB-UniRule"/>
</dbReference>
<comment type="subunit">
    <text evidence="5">Homodimer.</text>
</comment>
<feature type="binding site" evidence="6">
    <location>
        <position position="119"/>
    </location>
    <ligand>
        <name>L-histidine</name>
        <dbReference type="ChEBI" id="CHEBI:57595"/>
    </ligand>
</feature>
<keyword evidence="5" id="KW-0963">Cytoplasm</keyword>
<dbReference type="InterPro" id="IPR015807">
    <property type="entry name" value="His-tRNA-ligase"/>
</dbReference>
<dbReference type="InterPro" id="IPR004154">
    <property type="entry name" value="Anticodon-bd"/>
</dbReference>
<proteinExistence type="inferred from homology"/>
<dbReference type="Pfam" id="PF13393">
    <property type="entry name" value="tRNA-synt_His"/>
    <property type="match status" value="1"/>
</dbReference>
<evidence type="ECO:0000256" key="6">
    <source>
        <dbReference type="PIRSR" id="PIRSR001549-1"/>
    </source>
</evidence>
<feature type="binding site" evidence="6">
    <location>
        <begin position="88"/>
        <end position="90"/>
    </location>
    <ligand>
        <name>L-histidine</name>
        <dbReference type="ChEBI" id="CHEBI:57595"/>
    </ligand>
</feature>
<evidence type="ECO:0000313" key="8">
    <source>
        <dbReference type="EMBL" id="OGD34171.1"/>
    </source>
</evidence>
<accession>A0A1F5BU82</accession>
<dbReference type="Gene3D" id="3.30.930.10">
    <property type="entry name" value="Bira Bifunctional Protein, Domain 2"/>
    <property type="match status" value="1"/>
</dbReference>